<evidence type="ECO:0000313" key="1">
    <source>
        <dbReference type="EMBL" id="GJT19400.1"/>
    </source>
</evidence>
<comment type="caution">
    <text evidence="1">The sequence shown here is derived from an EMBL/GenBank/DDBJ whole genome shotgun (WGS) entry which is preliminary data.</text>
</comment>
<evidence type="ECO:0000313" key="2">
    <source>
        <dbReference type="Proteomes" id="UP001151760"/>
    </source>
</evidence>
<name>A0ABQ5BX29_9ASTR</name>
<organism evidence="1 2">
    <name type="scientific">Tanacetum coccineum</name>
    <dbReference type="NCBI Taxonomy" id="301880"/>
    <lineage>
        <taxon>Eukaryota</taxon>
        <taxon>Viridiplantae</taxon>
        <taxon>Streptophyta</taxon>
        <taxon>Embryophyta</taxon>
        <taxon>Tracheophyta</taxon>
        <taxon>Spermatophyta</taxon>
        <taxon>Magnoliopsida</taxon>
        <taxon>eudicotyledons</taxon>
        <taxon>Gunneridae</taxon>
        <taxon>Pentapetalae</taxon>
        <taxon>asterids</taxon>
        <taxon>campanulids</taxon>
        <taxon>Asterales</taxon>
        <taxon>Asteraceae</taxon>
        <taxon>Asteroideae</taxon>
        <taxon>Anthemideae</taxon>
        <taxon>Anthemidinae</taxon>
        <taxon>Tanacetum</taxon>
    </lineage>
</organism>
<accession>A0ABQ5BX29</accession>
<dbReference type="EMBL" id="BQNB010013714">
    <property type="protein sequence ID" value="GJT19400.1"/>
    <property type="molecule type" value="Genomic_DNA"/>
</dbReference>
<gene>
    <name evidence="1" type="ORF">Tco_0878106</name>
</gene>
<sequence>MAGGGRVGGGWGVVVSDIRDVEGCDRFVNLVNSWGTRTWECGVGAFILYRSICEEAGGDGGKDTMTIYHSNR</sequence>
<keyword evidence="2" id="KW-1185">Reference proteome</keyword>
<protein>
    <submittedName>
        <fullName evidence="1">Uncharacterized protein</fullName>
    </submittedName>
</protein>
<reference evidence="1" key="2">
    <citation type="submission" date="2022-01" db="EMBL/GenBank/DDBJ databases">
        <authorList>
            <person name="Yamashiro T."/>
            <person name="Shiraishi A."/>
            <person name="Satake H."/>
            <person name="Nakayama K."/>
        </authorList>
    </citation>
    <scope>NUCLEOTIDE SEQUENCE</scope>
</reference>
<reference evidence="1" key="1">
    <citation type="journal article" date="2022" name="Int. J. Mol. Sci.">
        <title>Draft Genome of Tanacetum Coccineum: Genomic Comparison of Closely Related Tanacetum-Family Plants.</title>
        <authorList>
            <person name="Yamashiro T."/>
            <person name="Shiraishi A."/>
            <person name="Nakayama K."/>
            <person name="Satake H."/>
        </authorList>
    </citation>
    <scope>NUCLEOTIDE SEQUENCE</scope>
</reference>
<proteinExistence type="predicted"/>
<dbReference type="Proteomes" id="UP001151760">
    <property type="component" value="Unassembled WGS sequence"/>
</dbReference>